<dbReference type="Proteomes" id="UP000664940">
    <property type="component" value="Unassembled WGS sequence"/>
</dbReference>
<feature type="transmembrane region" description="Helical" evidence="1">
    <location>
        <begin position="132"/>
        <end position="149"/>
    </location>
</feature>
<protein>
    <submittedName>
        <fullName evidence="2">Uncharacterized protein</fullName>
    </submittedName>
</protein>
<evidence type="ECO:0000313" key="2">
    <source>
        <dbReference type="EMBL" id="KAF6073486.1"/>
    </source>
</evidence>
<dbReference type="EMBL" id="JABVXQ010000016">
    <property type="protein sequence ID" value="KAF6073486.1"/>
    <property type="molecule type" value="Genomic_DNA"/>
</dbReference>
<accession>A0A833YI49</accession>
<reference evidence="2 3" key="1">
    <citation type="journal article" date="2020" name="Nature">
        <title>Six reference-quality genomes reveal evolution of bat adaptations.</title>
        <authorList>
            <person name="Jebb D."/>
            <person name="Huang Z."/>
            <person name="Pippel M."/>
            <person name="Hughes G.M."/>
            <person name="Lavrichenko K."/>
            <person name="Devanna P."/>
            <person name="Winkler S."/>
            <person name="Jermiin L.S."/>
            <person name="Skirmuntt E.C."/>
            <person name="Katzourakis A."/>
            <person name="Burkitt-Gray L."/>
            <person name="Ray D.A."/>
            <person name="Sullivan K.A.M."/>
            <person name="Roscito J.G."/>
            <person name="Kirilenko B.M."/>
            <person name="Davalos L.M."/>
            <person name="Corthals A.P."/>
            <person name="Power M.L."/>
            <person name="Jones G."/>
            <person name="Ransome R.D."/>
            <person name="Dechmann D.K.N."/>
            <person name="Locatelli A.G."/>
            <person name="Puechmaille S.J."/>
            <person name="Fedrigo O."/>
            <person name="Jarvis E.D."/>
            <person name="Hiller M."/>
            <person name="Vernes S.C."/>
            <person name="Myers E.W."/>
            <person name="Teeling E.C."/>
        </authorList>
    </citation>
    <scope>NUCLEOTIDE SEQUENCE [LARGE SCALE GENOMIC DNA]</scope>
    <source>
        <strain evidence="2">Bat1K_MPI-CBG_1</strain>
    </source>
</reference>
<sequence>MNILFYSSGRQKFRTVFRGVGLPHSCWSSGGQCCLSPPFQSPQAAVLVPQLLVPFLCLQSRQGHPSDLCSCSRRLLPFWPSALLLQGSWCHVGSTRRIQGIPSPSSRSLIYQINLSLSLYLFSFPFPLPSLSFFLPSHFLFFLSFFLFSE</sequence>
<evidence type="ECO:0000256" key="1">
    <source>
        <dbReference type="SAM" id="Phobius"/>
    </source>
</evidence>
<comment type="caution">
    <text evidence="2">The sequence shown here is derived from an EMBL/GenBank/DDBJ whole genome shotgun (WGS) entry which is preliminary data.</text>
</comment>
<keyword evidence="1" id="KW-0472">Membrane</keyword>
<keyword evidence="1" id="KW-0812">Transmembrane</keyword>
<dbReference type="AlphaFoldDB" id="A0A833YI49"/>
<name>A0A833YI49_9CHIR</name>
<proteinExistence type="predicted"/>
<organism evidence="2 3">
    <name type="scientific">Phyllostomus discolor</name>
    <name type="common">pale spear-nosed bat</name>
    <dbReference type="NCBI Taxonomy" id="89673"/>
    <lineage>
        <taxon>Eukaryota</taxon>
        <taxon>Metazoa</taxon>
        <taxon>Chordata</taxon>
        <taxon>Craniata</taxon>
        <taxon>Vertebrata</taxon>
        <taxon>Euteleostomi</taxon>
        <taxon>Mammalia</taxon>
        <taxon>Eutheria</taxon>
        <taxon>Laurasiatheria</taxon>
        <taxon>Chiroptera</taxon>
        <taxon>Yangochiroptera</taxon>
        <taxon>Phyllostomidae</taxon>
        <taxon>Phyllostominae</taxon>
        <taxon>Phyllostomus</taxon>
    </lineage>
</organism>
<evidence type="ECO:0000313" key="3">
    <source>
        <dbReference type="Proteomes" id="UP000664940"/>
    </source>
</evidence>
<gene>
    <name evidence="2" type="ORF">HJG60_009609</name>
</gene>
<keyword evidence="1" id="KW-1133">Transmembrane helix</keyword>